<name>A0ABR7ZVR0_9CYAN</name>
<dbReference type="Pfam" id="PF04365">
    <property type="entry name" value="BrnT_toxin"/>
    <property type="match status" value="1"/>
</dbReference>
<dbReference type="InterPro" id="IPR007460">
    <property type="entry name" value="BrnT_toxin"/>
</dbReference>
<dbReference type="RefSeq" id="WP_190402923.1">
    <property type="nucleotide sequence ID" value="NZ_JACJQB010000011.1"/>
</dbReference>
<reference evidence="1 2" key="1">
    <citation type="journal article" date="2020" name="ISME J.">
        <title>Comparative genomics reveals insights into cyanobacterial evolution and habitat adaptation.</title>
        <authorList>
            <person name="Chen M.Y."/>
            <person name="Teng W.K."/>
            <person name="Zhao L."/>
            <person name="Hu C.X."/>
            <person name="Zhou Y.K."/>
            <person name="Han B.P."/>
            <person name="Song L.R."/>
            <person name="Shu W.S."/>
        </authorList>
    </citation>
    <scope>NUCLEOTIDE SEQUENCE [LARGE SCALE GENOMIC DNA]</scope>
    <source>
        <strain evidence="1 2">FACHB-723</strain>
    </source>
</reference>
<comment type="caution">
    <text evidence="1">The sequence shown here is derived from an EMBL/GenBank/DDBJ whole genome shotgun (WGS) entry which is preliminary data.</text>
</comment>
<protein>
    <submittedName>
        <fullName evidence="1">BrnT family toxin</fullName>
    </submittedName>
</protein>
<dbReference type="Gene3D" id="3.10.450.530">
    <property type="entry name" value="Ribonuclease toxin, BrnT, of type II toxin-antitoxin system"/>
    <property type="match status" value="1"/>
</dbReference>
<dbReference type="InterPro" id="IPR038573">
    <property type="entry name" value="BrnT_sf"/>
</dbReference>
<evidence type="ECO:0000313" key="2">
    <source>
        <dbReference type="Proteomes" id="UP000642094"/>
    </source>
</evidence>
<proteinExistence type="predicted"/>
<evidence type="ECO:0000313" key="1">
    <source>
        <dbReference type="EMBL" id="MBD2188063.1"/>
    </source>
</evidence>
<keyword evidence="2" id="KW-1185">Reference proteome</keyword>
<gene>
    <name evidence="1" type="ORF">H6F41_07895</name>
</gene>
<dbReference type="Proteomes" id="UP000642094">
    <property type="component" value="Unassembled WGS sequence"/>
</dbReference>
<organism evidence="1 2">
    <name type="scientific">Pseudanabaena mucicola FACHB-723</name>
    <dbReference type="NCBI Taxonomy" id="2692860"/>
    <lineage>
        <taxon>Bacteria</taxon>
        <taxon>Bacillati</taxon>
        <taxon>Cyanobacteriota</taxon>
        <taxon>Cyanophyceae</taxon>
        <taxon>Pseudanabaenales</taxon>
        <taxon>Pseudanabaenaceae</taxon>
        <taxon>Pseudanabaena</taxon>
    </lineage>
</organism>
<dbReference type="EMBL" id="JACJQB010000011">
    <property type="protein sequence ID" value="MBD2188063.1"/>
    <property type="molecule type" value="Genomic_DNA"/>
</dbReference>
<sequence>MRNFEYDENKSQSNFAKHGIDFVEAQKLWNDPNLLEIPSRIQDEPRFVVIGKINNKHWSGVITYRDQNIRIISVRRSRTQEVALYER</sequence>
<accession>A0ABR7ZVR0</accession>